<keyword evidence="3" id="KW-1185">Reference proteome</keyword>
<reference evidence="2" key="1">
    <citation type="submission" date="2022-08" db="EMBL/GenBank/DDBJ databases">
        <title>Mycobacterium kiyosense sp. nov., scotochromogenic slow-glowing species isolated from respiratory specimens.</title>
        <authorList>
            <person name="Fukano H."/>
            <person name="Kazumi Y."/>
            <person name="Sakagami N."/>
            <person name="Ato M."/>
            <person name="Mitarai S."/>
            <person name="Hoshino Y."/>
        </authorList>
    </citation>
    <scope>NUCLEOTIDE SEQUENCE</scope>
    <source>
        <strain evidence="2">1413</strain>
        <strain evidence="1">SRL2020-028</strain>
    </source>
</reference>
<dbReference type="EMBL" id="BRXE01000004">
    <property type="protein sequence ID" value="GLB81444.1"/>
    <property type="molecule type" value="Genomic_DNA"/>
</dbReference>
<organism evidence="2 3">
    <name type="scientific">Mycobacterium kiyosense</name>
    <dbReference type="NCBI Taxonomy" id="2871094"/>
    <lineage>
        <taxon>Bacteria</taxon>
        <taxon>Bacillati</taxon>
        <taxon>Actinomycetota</taxon>
        <taxon>Actinomycetes</taxon>
        <taxon>Mycobacteriales</taxon>
        <taxon>Mycobacteriaceae</taxon>
        <taxon>Mycobacterium</taxon>
    </lineage>
</organism>
<accession>A0A9P3USJ8</accession>
<dbReference type="Proteomes" id="UP001064782">
    <property type="component" value="Unassembled WGS sequence"/>
</dbReference>
<comment type="caution">
    <text evidence="2">The sequence shown here is derived from an EMBL/GenBank/DDBJ whole genome shotgun (WGS) entry which is preliminary data.</text>
</comment>
<dbReference type="AlphaFoldDB" id="A0A9P3USJ8"/>
<protein>
    <submittedName>
        <fullName evidence="2">Uncharacterized protein</fullName>
    </submittedName>
</protein>
<dbReference type="EMBL" id="BRZI01000001">
    <property type="protein sequence ID" value="GLD28455.1"/>
    <property type="molecule type" value="Genomic_DNA"/>
</dbReference>
<name>A0A9P3USJ8_9MYCO</name>
<gene>
    <name evidence="2" type="ORF">Mkiyose1413_03380</name>
    <name evidence="1" type="ORF">SRL2020028_07000</name>
</gene>
<sequence>MPGLQFVYTGSMAAETTTVRVRRPDSERLQSLAKARQTTVVDVVHAAIDALERQEFLRGLNGDYQRLRSDPELWEQYLAERHEWDALA</sequence>
<dbReference type="Proteomes" id="UP001165663">
    <property type="component" value="Unassembled WGS sequence"/>
</dbReference>
<evidence type="ECO:0000313" key="2">
    <source>
        <dbReference type="EMBL" id="GLD28455.1"/>
    </source>
</evidence>
<proteinExistence type="predicted"/>
<evidence type="ECO:0000313" key="1">
    <source>
        <dbReference type="EMBL" id="GLB81444.1"/>
    </source>
</evidence>
<evidence type="ECO:0000313" key="3">
    <source>
        <dbReference type="Proteomes" id="UP001064782"/>
    </source>
</evidence>